<protein>
    <submittedName>
        <fullName evidence="1">Uncharacterized protein</fullName>
    </submittedName>
</protein>
<evidence type="ECO:0000313" key="1">
    <source>
        <dbReference type="EMBL" id="DAE21159.1"/>
    </source>
</evidence>
<reference evidence="1" key="1">
    <citation type="journal article" date="2021" name="Proc. Natl. Acad. Sci. U.S.A.">
        <title>A Catalog of Tens of Thousands of Viruses from Human Metagenomes Reveals Hidden Associations with Chronic Diseases.</title>
        <authorList>
            <person name="Tisza M.J."/>
            <person name="Buck C.B."/>
        </authorList>
    </citation>
    <scope>NUCLEOTIDE SEQUENCE</scope>
    <source>
        <strain evidence="1">CtStS16</strain>
    </source>
</reference>
<dbReference type="EMBL" id="BK015708">
    <property type="protein sequence ID" value="DAE21159.1"/>
    <property type="molecule type" value="Genomic_DNA"/>
</dbReference>
<name>A0A8S5QPG8_9CAUD</name>
<accession>A0A8S5QPG8</accession>
<sequence>MGITHGNTHLYLFSPLKPIKPIKPINKAPKRHTTLFPIMQTGYYQKNTQFYLQQ</sequence>
<organism evidence="1">
    <name type="scientific">Myoviridae sp. ctStS16</name>
    <dbReference type="NCBI Taxonomy" id="2826654"/>
    <lineage>
        <taxon>Viruses</taxon>
        <taxon>Duplodnaviria</taxon>
        <taxon>Heunggongvirae</taxon>
        <taxon>Uroviricota</taxon>
        <taxon>Caudoviricetes</taxon>
    </lineage>
</organism>
<proteinExistence type="predicted"/>